<proteinExistence type="predicted"/>
<dbReference type="SUPFAM" id="SSF57667">
    <property type="entry name" value="beta-beta-alpha zinc fingers"/>
    <property type="match status" value="1"/>
</dbReference>
<accession>A0A1B6IWP2</accession>
<dbReference type="EMBL" id="GECU01016384">
    <property type="protein sequence ID" value="JAS91322.1"/>
    <property type="molecule type" value="Transcribed_RNA"/>
</dbReference>
<keyword evidence="1" id="KW-0863">Zinc-finger</keyword>
<feature type="region of interest" description="Disordered" evidence="2">
    <location>
        <begin position="55"/>
        <end position="78"/>
    </location>
</feature>
<reference evidence="4" key="1">
    <citation type="submission" date="2015-11" db="EMBL/GenBank/DDBJ databases">
        <title>De novo transcriptome assembly of four potential Pierce s Disease insect vectors from Arizona vineyards.</title>
        <authorList>
            <person name="Tassone E.E."/>
        </authorList>
    </citation>
    <scope>NUCLEOTIDE SEQUENCE</scope>
</reference>
<protein>
    <recommendedName>
        <fullName evidence="3">C2H2-type domain-containing protein</fullName>
    </recommendedName>
</protein>
<dbReference type="InterPro" id="IPR036236">
    <property type="entry name" value="Znf_C2H2_sf"/>
</dbReference>
<sequence>QRDSQDGVLSYEPLYPFQLWDGIFREDDVESEDEYDGLLASVALECLLTEDETPAEVTKKKRGRRKKGEEREVQEKPKRKRLNLVEPGGPFYCDSPGCGKFYCRRRELNRHKRYGCLTPPQFQCQFCPLRTAQRYNLTTHMRLKHADQCFMGHIPI</sequence>
<gene>
    <name evidence="4" type="ORF">g.2604</name>
</gene>
<dbReference type="Gene3D" id="3.30.160.60">
    <property type="entry name" value="Classic Zinc Finger"/>
    <property type="match status" value="1"/>
</dbReference>
<dbReference type="InterPro" id="IPR013087">
    <property type="entry name" value="Znf_C2H2_type"/>
</dbReference>
<keyword evidence="1" id="KW-0479">Metal-binding</keyword>
<evidence type="ECO:0000256" key="1">
    <source>
        <dbReference type="PROSITE-ProRule" id="PRU00042"/>
    </source>
</evidence>
<dbReference type="GO" id="GO:0008270">
    <property type="term" value="F:zinc ion binding"/>
    <property type="evidence" value="ECO:0007669"/>
    <property type="project" value="UniProtKB-KW"/>
</dbReference>
<evidence type="ECO:0000256" key="2">
    <source>
        <dbReference type="SAM" id="MobiDB-lite"/>
    </source>
</evidence>
<feature type="compositionally biased region" description="Basic and acidic residues" evidence="2">
    <location>
        <begin position="67"/>
        <end position="76"/>
    </location>
</feature>
<keyword evidence="1" id="KW-0862">Zinc</keyword>
<dbReference type="PROSITE" id="PS50157">
    <property type="entry name" value="ZINC_FINGER_C2H2_2"/>
    <property type="match status" value="1"/>
</dbReference>
<feature type="non-terminal residue" evidence="4">
    <location>
        <position position="1"/>
    </location>
</feature>
<feature type="domain" description="C2H2-type" evidence="3">
    <location>
        <begin position="91"/>
        <end position="120"/>
    </location>
</feature>
<organism evidence="4">
    <name type="scientific">Homalodisca liturata</name>
    <dbReference type="NCBI Taxonomy" id="320908"/>
    <lineage>
        <taxon>Eukaryota</taxon>
        <taxon>Metazoa</taxon>
        <taxon>Ecdysozoa</taxon>
        <taxon>Arthropoda</taxon>
        <taxon>Hexapoda</taxon>
        <taxon>Insecta</taxon>
        <taxon>Pterygota</taxon>
        <taxon>Neoptera</taxon>
        <taxon>Paraneoptera</taxon>
        <taxon>Hemiptera</taxon>
        <taxon>Auchenorrhyncha</taxon>
        <taxon>Membracoidea</taxon>
        <taxon>Cicadellidae</taxon>
        <taxon>Cicadellinae</taxon>
        <taxon>Proconiini</taxon>
        <taxon>Homalodisca</taxon>
    </lineage>
</organism>
<name>A0A1B6IWP2_9HEMI</name>
<evidence type="ECO:0000313" key="4">
    <source>
        <dbReference type="EMBL" id="JAS91322.1"/>
    </source>
</evidence>
<evidence type="ECO:0000259" key="3">
    <source>
        <dbReference type="PROSITE" id="PS50157"/>
    </source>
</evidence>
<dbReference type="SMART" id="SM00355">
    <property type="entry name" value="ZnF_C2H2"/>
    <property type="match status" value="2"/>
</dbReference>
<dbReference type="Pfam" id="PF00096">
    <property type="entry name" value="zf-C2H2"/>
    <property type="match status" value="2"/>
</dbReference>
<dbReference type="AlphaFoldDB" id="A0A1B6IWP2"/>